<accession>A0A1X0RUI8</accession>
<dbReference type="EMBL" id="KV921414">
    <property type="protein sequence ID" value="ORE15669.1"/>
    <property type="molecule type" value="Genomic_DNA"/>
</dbReference>
<gene>
    <name evidence="1" type="ORF">BCV71DRAFT_245074</name>
</gene>
<organism evidence="1 2">
    <name type="scientific">Rhizopus microsporus</name>
    <dbReference type="NCBI Taxonomy" id="58291"/>
    <lineage>
        <taxon>Eukaryota</taxon>
        <taxon>Fungi</taxon>
        <taxon>Fungi incertae sedis</taxon>
        <taxon>Mucoromycota</taxon>
        <taxon>Mucoromycotina</taxon>
        <taxon>Mucoromycetes</taxon>
        <taxon>Mucorales</taxon>
        <taxon>Mucorineae</taxon>
        <taxon>Rhizopodaceae</taxon>
        <taxon>Rhizopus</taxon>
    </lineage>
</organism>
<proteinExistence type="predicted"/>
<dbReference type="Proteomes" id="UP000242381">
    <property type="component" value="Unassembled WGS sequence"/>
</dbReference>
<evidence type="ECO:0000313" key="1">
    <source>
        <dbReference type="EMBL" id="ORE15669.1"/>
    </source>
</evidence>
<evidence type="ECO:0000313" key="2">
    <source>
        <dbReference type="Proteomes" id="UP000242381"/>
    </source>
</evidence>
<dbReference type="AlphaFoldDB" id="A0A1X0RUI8"/>
<sequence>MANTTCTRKYKELGCGEVKPLDVSIALLEVDYDTFTETIKRQLYVRIMKAKTIKEFQTFGFFVYGSDIELHVLTFNKENVYQLYMTCTTTLATTKGSCSRMDITLGLLVSFKQSVFNEYVPLLKSTVAFVNE</sequence>
<protein>
    <submittedName>
        <fullName evidence="1">Uncharacterized protein</fullName>
    </submittedName>
</protein>
<reference evidence="1 2" key="1">
    <citation type="journal article" date="2016" name="Proc. Natl. Acad. Sci. U.S.A.">
        <title>Lipid metabolic changes in an early divergent fungus govern the establishment of a mutualistic symbiosis with endobacteria.</title>
        <authorList>
            <person name="Lastovetsky O.A."/>
            <person name="Gaspar M.L."/>
            <person name="Mondo S.J."/>
            <person name="LaButti K.M."/>
            <person name="Sandor L."/>
            <person name="Grigoriev I.V."/>
            <person name="Henry S.A."/>
            <person name="Pawlowska T.E."/>
        </authorList>
    </citation>
    <scope>NUCLEOTIDE SEQUENCE [LARGE SCALE GENOMIC DNA]</scope>
    <source>
        <strain evidence="1 2">ATCC 11559</strain>
    </source>
</reference>
<dbReference type="OMA" id="ANTTCTR"/>
<name>A0A1X0RUI8_RHIZD</name>
<dbReference type="VEuPathDB" id="FungiDB:BCV72DRAFT_236800"/>